<dbReference type="AlphaFoldDB" id="A0A0F6VZX2"/>
<dbReference type="STRING" id="927083.DB32_001067"/>
<dbReference type="NCBIfam" id="TIGR02532">
    <property type="entry name" value="IV_pilin_GFxxxE"/>
    <property type="match status" value="1"/>
</dbReference>
<proteinExistence type="predicted"/>
<dbReference type="InterPro" id="IPR012902">
    <property type="entry name" value="N_methyl_site"/>
</dbReference>
<organism evidence="1 2">
    <name type="scientific">Sandaracinus amylolyticus</name>
    <dbReference type="NCBI Taxonomy" id="927083"/>
    <lineage>
        <taxon>Bacteria</taxon>
        <taxon>Pseudomonadati</taxon>
        <taxon>Myxococcota</taxon>
        <taxon>Polyangia</taxon>
        <taxon>Polyangiales</taxon>
        <taxon>Sandaracinaceae</taxon>
        <taxon>Sandaracinus</taxon>
    </lineage>
</organism>
<dbReference type="InterPro" id="IPR045584">
    <property type="entry name" value="Pilin-like"/>
</dbReference>
<accession>A0A0F6VZX2</accession>
<name>A0A0F6VZX2_9BACT</name>
<dbReference type="KEGG" id="samy:DB32_001067"/>
<keyword evidence="2" id="KW-1185">Reference proteome</keyword>
<evidence type="ECO:0000313" key="1">
    <source>
        <dbReference type="EMBL" id="AKF03918.1"/>
    </source>
</evidence>
<gene>
    <name evidence="1" type="ORF">DB32_001067</name>
</gene>
<evidence type="ECO:0000313" key="2">
    <source>
        <dbReference type="Proteomes" id="UP000034883"/>
    </source>
</evidence>
<dbReference type="Proteomes" id="UP000034883">
    <property type="component" value="Chromosome"/>
</dbReference>
<reference evidence="1" key="1">
    <citation type="submission" date="2015-03" db="EMBL/GenBank/DDBJ databases">
        <title>Genome assembly of Sandaracinus amylolyticus DSM 53668.</title>
        <authorList>
            <person name="Sharma G."/>
            <person name="Subramanian S."/>
        </authorList>
    </citation>
    <scope>NUCLEOTIDE SEQUENCE [LARGE SCALE GENOMIC DNA]</scope>
    <source>
        <strain evidence="1">DSM 53668</strain>
    </source>
</reference>
<sequence>MTLIEMMVVVIIIALAATGLGYGLGALERTQLRSACMKITAGVRYAYNRSIAQGTTVRLVFDLEQETMGFEEAHGRVTLARANDERRAEIAEDGSGDDISGVDPWAAAQARIESTLRPSFGASPFSAIEGRRYEAHPLGRGITIERLITPHEPEPRQEGRGSIYFFPGGQTEHAVIWLSDGGDRVFSVEIHPLTGRTRVRDHAWEPDELLDQGTSEVRD</sequence>
<dbReference type="SUPFAM" id="SSF54523">
    <property type="entry name" value="Pili subunits"/>
    <property type="match status" value="1"/>
</dbReference>
<dbReference type="EMBL" id="CP011125">
    <property type="protein sequence ID" value="AKF03918.1"/>
    <property type="molecule type" value="Genomic_DNA"/>
</dbReference>
<protein>
    <submittedName>
        <fullName evidence="1">General secretion pathway protein H</fullName>
    </submittedName>
</protein>